<protein>
    <submittedName>
        <fullName evidence="3">Esterase</fullName>
    </submittedName>
</protein>
<sequence>MRDGEWVADTGTELRGILKVMVDVGWLPGGVAVVGSGEVWENVAVGRVGVECGEAVAAPDTRYDAAELTKVMATWPLVGQAIADGLLDLDAPMAHYFPGSYPGSKVTIRQILTYTCRLSPVTWLERYVGTDQPLAEAILVEELEKPGYCVTDRGFILLGLLLERVRRQSLDQLATDLWRHMGLSATRYGPLPRSPSVAPTERRIPGAPATWGVVHDENAALMGGVAGHAGVFTTIIDLGIFARELLAWHAGEHGTAQLTGFVRQSWLPHQPVDDRFARGLAWKVTDDGLVYHNGSTGTSLFLHPSTGRYIGLLTNAIHYGRRCPGLSDLRATIRAVFTY</sequence>
<dbReference type="Gene3D" id="3.40.710.10">
    <property type="entry name" value="DD-peptidase/beta-lactamase superfamily"/>
    <property type="match status" value="1"/>
</dbReference>
<keyword evidence="1" id="KW-0378">Hydrolase</keyword>
<dbReference type="InterPro" id="IPR050789">
    <property type="entry name" value="Diverse_Enzym_Activities"/>
</dbReference>
<dbReference type="InterPro" id="IPR001466">
    <property type="entry name" value="Beta-lactam-related"/>
</dbReference>
<evidence type="ECO:0000313" key="4">
    <source>
        <dbReference type="Proteomes" id="UP000014184"/>
    </source>
</evidence>
<evidence type="ECO:0000259" key="2">
    <source>
        <dbReference type="Pfam" id="PF00144"/>
    </source>
</evidence>
<dbReference type="Pfam" id="PF00144">
    <property type="entry name" value="Beta-lactamase"/>
    <property type="match status" value="1"/>
</dbReference>
<accession>A0A9P2TDZ3</accession>
<dbReference type="GO" id="GO:0016787">
    <property type="term" value="F:hydrolase activity"/>
    <property type="evidence" value="ECO:0007669"/>
    <property type="project" value="UniProtKB-KW"/>
</dbReference>
<dbReference type="Proteomes" id="UP000014184">
    <property type="component" value="Unassembled WGS sequence"/>
</dbReference>
<dbReference type="AlphaFoldDB" id="A0A9P2TDZ3"/>
<dbReference type="SUPFAM" id="SSF56601">
    <property type="entry name" value="beta-lactamase/transpeptidase-like"/>
    <property type="match status" value="1"/>
</dbReference>
<evidence type="ECO:0000313" key="3">
    <source>
        <dbReference type="EMBL" id="EOR72651.1"/>
    </source>
</evidence>
<dbReference type="PANTHER" id="PTHR43283">
    <property type="entry name" value="BETA-LACTAMASE-RELATED"/>
    <property type="match status" value="1"/>
</dbReference>
<dbReference type="PANTHER" id="PTHR43283:SF11">
    <property type="entry name" value="BETA-LACTAMASE-RELATED DOMAIN-CONTAINING PROTEIN"/>
    <property type="match status" value="1"/>
</dbReference>
<dbReference type="RefSeq" id="WP_011290667.1">
    <property type="nucleotide sequence ID" value="NZ_AOSG01000006.1"/>
</dbReference>
<keyword evidence="4" id="KW-1185">Reference proteome</keyword>
<feature type="domain" description="Beta-lactamase-related" evidence="2">
    <location>
        <begin position="25"/>
        <end position="316"/>
    </location>
</feature>
<evidence type="ECO:0000256" key="1">
    <source>
        <dbReference type="ARBA" id="ARBA00022801"/>
    </source>
</evidence>
<proteinExistence type="predicted"/>
<dbReference type="EMBL" id="AOSG01000006">
    <property type="protein sequence ID" value="EOR72651.1"/>
    <property type="molecule type" value="Genomic_DNA"/>
</dbReference>
<reference evidence="3 4" key="1">
    <citation type="journal article" date="2013" name="Genome Announc.">
        <title>Draft Genome Sequence of the Lignocellulose Decomposer Thermobifida fusca Strain TM51.</title>
        <authorList>
            <person name="Toth A."/>
            <person name="Barna T."/>
            <person name="Nagy I."/>
            <person name="Horvath B."/>
            <person name="Nagy I."/>
            <person name="Tancsics A."/>
            <person name="Kriszt B."/>
            <person name="Baka E."/>
            <person name="Fekete C."/>
            <person name="Kukolya J."/>
        </authorList>
    </citation>
    <scope>NUCLEOTIDE SEQUENCE [LARGE SCALE GENOMIC DNA]</scope>
    <source>
        <strain evidence="3 4">TM51</strain>
    </source>
</reference>
<comment type="caution">
    <text evidence="3">The sequence shown here is derived from an EMBL/GenBank/DDBJ whole genome shotgun (WGS) entry which is preliminary data.</text>
</comment>
<gene>
    <name evidence="3" type="ORF">TM51_01440</name>
</gene>
<dbReference type="InterPro" id="IPR012338">
    <property type="entry name" value="Beta-lactam/transpept-like"/>
</dbReference>
<name>A0A9P2TDZ3_THEFU</name>
<organism evidence="3 4">
    <name type="scientific">Thermobifida fusca TM51</name>
    <dbReference type="NCBI Taxonomy" id="1169414"/>
    <lineage>
        <taxon>Bacteria</taxon>
        <taxon>Bacillati</taxon>
        <taxon>Actinomycetota</taxon>
        <taxon>Actinomycetes</taxon>
        <taxon>Streptosporangiales</taxon>
        <taxon>Nocardiopsidaceae</taxon>
        <taxon>Thermobifida</taxon>
    </lineage>
</organism>